<keyword evidence="1" id="KW-0175">Coiled coil</keyword>
<organism evidence="3 4">
    <name type="scientific">Sinanodonta woodiana</name>
    <name type="common">Chinese pond mussel</name>
    <name type="synonym">Anodonta woodiana</name>
    <dbReference type="NCBI Taxonomy" id="1069815"/>
    <lineage>
        <taxon>Eukaryota</taxon>
        <taxon>Metazoa</taxon>
        <taxon>Spiralia</taxon>
        <taxon>Lophotrochozoa</taxon>
        <taxon>Mollusca</taxon>
        <taxon>Bivalvia</taxon>
        <taxon>Autobranchia</taxon>
        <taxon>Heteroconchia</taxon>
        <taxon>Palaeoheterodonta</taxon>
        <taxon>Unionida</taxon>
        <taxon>Unionoidea</taxon>
        <taxon>Unionidae</taxon>
        <taxon>Unioninae</taxon>
        <taxon>Sinanodonta</taxon>
    </lineage>
</organism>
<reference evidence="3 4" key="1">
    <citation type="submission" date="2024-11" db="EMBL/GenBank/DDBJ databases">
        <title>Chromosome-level genome assembly of the freshwater bivalve Anodonta woodiana.</title>
        <authorList>
            <person name="Chen X."/>
        </authorList>
    </citation>
    <scope>NUCLEOTIDE SEQUENCE [LARGE SCALE GENOMIC DNA]</scope>
    <source>
        <strain evidence="3">MN2024</strain>
        <tissue evidence="3">Gills</tissue>
    </source>
</reference>
<name>A0ABD3VFE2_SINWO</name>
<feature type="coiled-coil region" evidence="1">
    <location>
        <begin position="315"/>
        <end position="342"/>
    </location>
</feature>
<sequence length="396" mass="46975">MQNTYNTGERIPREKIYDTDERLTAKHIHTLQFVQEVVRENKELKKKIEEYEEKQVHCEELHKLAEESKEKIKLIQQQYLARADEINVMMTQKHNLEMNHILEEKLEQEKKFTEEIAQMKGDILRLEQTNKELMSRMGSLGDAQDATEQMQVEIEDFKRRITDLKEEIENLKEENKTLMNQKLGQFSEIQELQNLKARNDSLTQEIREVNQKNTELKYKISKLEKDLIDSQSNGDHTDMIEILKNKLSRVHKERSMGTERIQELERLIEGLKGENKKIYEALQISEIAKKRVLEEYYRVHSELQMLKKQYMLDNRNQTFQEFVQLKREMKLLKEENLELKQKLKLGGSVNSLVSLPVLKHVEEHPPPQPPATQKVVRKKKKNGKQQETLVPVEKPL</sequence>
<evidence type="ECO:0000256" key="2">
    <source>
        <dbReference type="SAM" id="MobiDB-lite"/>
    </source>
</evidence>
<evidence type="ECO:0000313" key="4">
    <source>
        <dbReference type="Proteomes" id="UP001634394"/>
    </source>
</evidence>
<gene>
    <name evidence="3" type="ORF">ACJMK2_010448</name>
</gene>
<feature type="coiled-coil region" evidence="1">
    <location>
        <begin position="34"/>
        <end position="78"/>
    </location>
</feature>
<keyword evidence="4" id="KW-1185">Reference proteome</keyword>
<dbReference type="AlphaFoldDB" id="A0ABD3VFE2"/>
<dbReference type="EMBL" id="JBJQND010000012">
    <property type="protein sequence ID" value="KAL3860309.1"/>
    <property type="molecule type" value="Genomic_DNA"/>
</dbReference>
<accession>A0ABD3VFE2</accession>
<comment type="caution">
    <text evidence="3">The sequence shown here is derived from an EMBL/GenBank/DDBJ whole genome shotgun (WGS) entry which is preliminary data.</text>
</comment>
<feature type="coiled-coil region" evidence="1">
    <location>
        <begin position="102"/>
        <end position="226"/>
    </location>
</feature>
<evidence type="ECO:0000313" key="3">
    <source>
        <dbReference type="EMBL" id="KAL3860309.1"/>
    </source>
</evidence>
<dbReference type="Proteomes" id="UP001634394">
    <property type="component" value="Unassembled WGS sequence"/>
</dbReference>
<proteinExistence type="predicted"/>
<evidence type="ECO:0000256" key="1">
    <source>
        <dbReference type="SAM" id="Coils"/>
    </source>
</evidence>
<feature type="region of interest" description="Disordered" evidence="2">
    <location>
        <begin position="360"/>
        <end position="396"/>
    </location>
</feature>
<protein>
    <submittedName>
        <fullName evidence="3">Uncharacterized protein</fullName>
    </submittedName>
</protein>